<dbReference type="Proteomes" id="UP000180215">
    <property type="component" value="Unassembled WGS sequence"/>
</dbReference>
<reference evidence="1 2" key="1">
    <citation type="submission" date="2016-10" db="EMBL/GenBank/DDBJ databases">
        <title>Draft genome sequence of Methylobacterium extorquens CP3, a seed endophyte of Crotalaria pumila with plant growth-promoting and metal tolerance properties.</title>
        <authorList>
            <person name="Sanchez-Lopez A.S."/>
            <person name="Van Hamme J.D."/>
            <person name="Thijs S."/>
            <person name="Mcammond B.M."/>
            <person name="Stevens V."/>
            <person name="Gonzalez-Chavez M.D.C."/>
            <person name="Vangronsveld J."/>
        </authorList>
    </citation>
    <scope>NUCLEOTIDE SEQUENCE [LARGE SCALE GENOMIC DNA]</scope>
    <source>
        <strain evidence="1 2">CP3</strain>
    </source>
</reference>
<evidence type="ECO:0000313" key="1">
    <source>
        <dbReference type="EMBL" id="OHV16868.1"/>
    </source>
</evidence>
<protein>
    <submittedName>
        <fullName evidence="1">Uncharacterized protein</fullName>
    </submittedName>
</protein>
<dbReference type="InterPro" id="IPR029058">
    <property type="entry name" value="AB_hydrolase_fold"/>
</dbReference>
<proteinExistence type="predicted"/>
<dbReference type="Gene3D" id="3.40.50.1820">
    <property type="entry name" value="alpha/beta hydrolase"/>
    <property type="match status" value="1"/>
</dbReference>
<accession>A0A1S1P1L3</accession>
<organism evidence="1 2">
    <name type="scientific">Methylorubrum extorquens</name>
    <name type="common">Methylobacterium dichloromethanicum</name>
    <name type="synonym">Methylobacterium extorquens</name>
    <dbReference type="NCBI Taxonomy" id="408"/>
    <lineage>
        <taxon>Bacteria</taxon>
        <taxon>Pseudomonadati</taxon>
        <taxon>Pseudomonadota</taxon>
        <taxon>Alphaproteobacteria</taxon>
        <taxon>Hyphomicrobiales</taxon>
        <taxon>Methylobacteriaceae</taxon>
        <taxon>Methylorubrum</taxon>
    </lineage>
</organism>
<comment type="caution">
    <text evidence="1">The sequence shown here is derived from an EMBL/GenBank/DDBJ whole genome shotgun (WGS) entry which is preliminary data.</text>
</comment>
<dbReference type="EMBL" id="MNAO01000081">
    <property type="protein sequence ID" value="OHV16868.1"/>
    <property type="molecule type" value="Genomic_DNA"/>
</dbReference>
<gene>
    <name evidence="1" type="ORF">BK022_09250</name>
</gene>
<sequence length="93" mass="9874">MAGAVGRPVRRRLAHPTTGVVEKCAPSLARVLYRSIQGLNEMLARSYIVAATDYPGLGTPGVHPYLVGISEGRAVLVFSSAARGYSLLPDLTH</sequence>
<evidence type="ECO:0000313" key="2">
    <source>
        <dbReference type="Proteomes" id="UP000180215"/>
    </source>
</evidence>
<name>A0A1S1P1L3_METEX</name>
<dbReference type="AlphaFoldDB" id="A0A1S1P1L3"/>